<keyword evidence="2" id="KW-1185">Reference proteome</keyword>
<comment type="caution">
    <text evidence="1">The sequence shown here is derived from an EMBL/GenBank/DDBJ whole genome shotgun (WGS) entry which is preliminary data.</text>
</comment>
<dbReference type="AlphaFoldDB" id="A0AAD6KFD0"/>
<feature type="non-terminal residue" evidence="1">
    <location>
        <position position="55"/>
    </location>
</feature>
<evidence type="ECO:0000313" key="2">
    <source>
        <dbReference type="Proteomes" id="UP001162972"/>
    </source>
</evidence>
<evidence type="ECO:0000313" key="1">
    <source>
        <dbReference type="EMBL" id="KAJ6422393.1"/>
    </source>
</evidence>
<organism evidence="1 2">
    <name type="scientific">Salix udensis</name>
    <dbReference type="NCBI Taxonomy" id="889485"/>
    <lineage>
        <taxon>Eukaryota</taxon>
        <taxon>Viridiplantae</taxon>
        <taxon>Streptophyta</taxon>
        <taxon>Embryophyta</taxon>
        <taxon>Tracheophyta</taxon>
        <taxon>Spermatophyta</taxon>
        <taxon>Magnoliopsida</taxon>
        <taxon>eudicotyledons</taxon>
        <taxon>Gunneridae</taxon>
        <taxon>Pentapetalae</taxon>
        <taxon>rosids</taxon>
        <taxon>fabids</taxon>
        <taxon>Malpighiales</taxon>
        <taxon>Salicaceae</taxon>
        <taxon>Saliceae</taxon>
        <taxon>Salix</taxon>
    </lineage>
</organism>
<protein>
    <submittedName>
        <fullName evidence="1">Uncharacterized protein</fullName>
    </submittedName>
</protein>
<reference evidence="1 2" key="1">
    <citation type="journal article" date="2023" name="Int. J. Mol. Sci.">
        <title>De Novo Assembly and Annotation of 11 Diverse Shrub Willow (Salix) Genomes Reveals Novel Gene Organization in Sex-Linked Regions.</title>
        <authorList>
            <person name="Hyden B."/>
            <person name="Feng K."/>
            <person name="Yates T.B."/>
            <person name="Jawdy S."/>
            <person name="Cereghino C."/>
            <person name="Smart L.B."/>
            <person name="Muchero W."/>
        </authorList>
    </citation>
    <scope>NUCLEOTIDE SEQUENCE [LARGE SCALE GENOMIC DNA]</scope>
    <source>
        <tissue evidence="1">Shoot tip</tissue>
    </source>
</reference>
<dbReference type="EMBL" id="JAPFFJ010000007">
    <property type="protein sequence ID" value="KAJ6422393.1"/>
    <property type="molecule type" value="Genomic_DNA"/>
</dbReference>
<proteinExistence type="predicted"/>
<sequence length="55" mass="6400">MGIHAVLRKLNVIIMQGRLRNYSYSSTLSNFMVDFNIFSFCKRSNDIQSSYCCII</sequence>
<gene>
    <name evidence="1" type="ORF">OIU84_027365</name>
</gene>
<dbReference type="Proteomes" id="UP001162972">
    <property type="component" value="Chromosome 19"/>
</dbReference>
<accession>A0AAD6KFD0</accession>
<name>A0AAD6KFD0_9ROSI</name>